<accession>A0A1U7M3X7</accession>
<organism evidence="1 2">
    <name type="scientific">Tissierella creatinophila DSM 6911</name>
    <dbReference type="NCBI Taxonomy" id="1123403"/>
    <lineage>
        <taxon>Bacteria</taxon>
        <taxon>Bacillati</taxon>
        <taxon>Bacillota</taxon>
        <taxon>Tissierellia</taxon>
        <taxon>Tissierellales</taxon>
        <taxon>Tissierellaceae</taxon>
        <taxon>Tissierella</taxon>
    </lineage>
</organism>
<dbReference type="EMBL" id="LTDM01000053">
    <property type="protein sequence ID" value="OLS01919.1"/>
    <property type="molecule type" value="Genomic_DNA"/>
</dbReference>
<name>A0A1U7M3X7_TISCR</name>
<reference evidence="1 2" key="1">
    <citation type="submission" date="2016-02" db="EMBL/GenBank/DDBJ databases">
        <title>Genome sequence of Tissierella creatinophila DSM 6911.</title>
        <authorList>
            <person name="Poehlein A."/>
            <person name="Daniel R."/>
        </authorList>
    </citation>
    <scope>NUCLEOTIDE SEQUENCE [LARGE SCALE GENOMIC DNA]</scope>
    <source>
        <strain evidence="1 2">DSM 6911</strain>
    </source>
</reference>
<dbReference type="AlphaFoldDB" id="A0A1U7M3X7"/>
<dbReference type="RefSeq" id="WP_143583147.1">
    <property type="nucleotide sequence ID" value="NZ_LTDM01000053.1"/>
</dbReference>
<dbReference type="OrthoDB" id="9807907at2"/>
<evidence type="ECO:0000313" key="1">
    <source>
        <dbReference type="EMBL" id="OLS01919.1"/>
    </source>
</evidence>
<protein>
    <submittedName>
        <fullName evidence="1">Uncharacterized protein</fullName>
    </submittedName>
</protein>
<keyword evidence="2" id="KW-1185">Reference proteome</keyword>
<proteinExistence type="predicted"/>
<gene>
    <name evidence="1" type="ORF">TICRE_20610</name>
</gene>
<comment type="caution">
    <text evidence="1">The sequence shown here is derived from an EMBL/GenBank/DDBJ whole genome shotgun (WGS) entry which is preliminary data.</text>
</comment>
<dbReference type="Proteomes" id="UP000186112">
    <property type="component" value="Unassembled WGS sequence"/>
</dbReference>
<sequence length="108" mass="12573">MENLRIMTSDKIYTNMGLLVSDQCRHSIKFAIFQGIDKLVFKDRKEFTGSLFTQLTDVYKLIDFYNGTKESFHDLIRTDKRDYPEDAMGIGTTHALNTIKEMIKNNLN</sequence>
<evidence type="ECO:0000313" key="2">
    <source>
        <dbReference type="Proteomes" id="UP000186112"/>
    </source>
</evidence>